<name>C6XIP2_HIRBI</name>
<dbReference type="InterPro" id="IPR029046">
    <property type="entry name" value="LolA/LolB/LppX"/>
</dbReference>
<protein>
    <submittedName>
        <fullName evidence="3">Uncharacterized protein</fullName>
    </submittedName>
</protein>
<gene>
    <name evidence="3" type="ordered locus">Hbal_1295</name>
</gene>
<keyword evidence="4" id="KW-1185">Reference proteome</keyword>
<dbReference type="EMBL" id="CP001678">
    <property type="protein sequence ID" value="ACT58987.1"/>
    <property type="molecule type" value="Genomic_DNA"/>
</dbReference>
<accession>C6XIP2</accession>
<evidence type="ECO:0000256" key="1">
    <source>
        <dbReference type="ARBA" id="ARBA00022729"/>
    </source>
</evidence>
<evidence type="ECO:0000313" key="3">
    <source>
        <dbReference type="EMBL" id="ACT58987.1"/>
    </source>
</evidence>
<dbReference type="eggNOG" id="ENOG502ZXHJ">
    <property type="taxonomic scope" value="Bacteria"/>
</dbReference>
<dbReference type="OrthoDB" id="5700849at2"/>
<dbReference type="Proteomes" id="UP000002745">
    <property type="component" value="Chromosome"/>
</dbReference>
<dbReference type="InterPro" id="IPR004564">
    <property type="entry name" value="OM_lipoprot_carrier_LolA-like"/>
</dbReference>
<dbReference type="AlphaFoldDB" id="C6XIP2"/>
<dbReference type="Gene3D" id="2.50.20.10">
    <property type="entry name" value="Lipoprotein localisation LolA/LolB/LppX"/>
    <property type="match status" value="1"/>
</dbReference>
<proteinExistence type="predicted"/>
<dbReference type="HOGENOM" id="CLU_1466312_0_0_5"/>
<keyword evidence="1 2" id="KW-0732">Signal</keyword>
<dbReference type="RefSeq" id="WP_015827137.1">
    <property type="nucleotide sequence ID" value="NC_012982.1"/>
</dbReference>
<evidence type="ECO:0000313" key="4">
    <source>
        <dbReference type="Proteomes" id="UP000002745"/>
    </source>
</evidence>
<organism evidence="3 4">
    <name type="scientific">Hirschia baltica (strain ATCC 49814 / DSM 5838 / IFAM 1418)</name>
    <dbReference type="NCBI Taxonomy" id="582402"/>
    <lineage>
        <taxon>Bacteria</taxon>
        <taxon>Pseudomonadati</taxon>
        <taxon>Pseudomonadota</taxon>
        <taxon>Alphaproteobacteria</taxon>
        <taxon>Hyphomonadales</taxon>
        <taxon>Hyphomonadaceae</taxon>
        <taxon>Hirschia</taxon>
    </lineage>
</organism>
<feature type="chain" id="PRO_5002972817" evidence="2">
    <location>
        <begin position="22"/>
        <end position="184"/>
    </location>
</feature>
<dbReference type="KEGG" id="hba:Hbal_1295"/>
<dbReference type="SUPFAM" id="SSF89392">
    <property type="entry name" value="Prokaryotic lipoproteins and lipoprotein localization factors"/>
    <property type="match status" value="1"/>
</dbReference>
<dbReference type="STRING" id="582402.Hbal_1295"/>
<reference evidence="4" key="1">
    <citation type="journal article" date="2011" name="J. Bacteriol.">
        <title>Genome sequences of eight morphologically diverse alphaproteobacteria.</title>
        <authorList>
            <consortium name="US DOE Joint Genome Institute"/>
            <person name="Brown P.J."/>
            <person name="Kysela D.T."/>
            <person name="Buechlein A."/>
            <person name="Hemmerich C."/>
            <person name="Brun Y.V."/>
        </authorList>
    </citation>
    <scope>NUCLEOTIDE SEQUENCE [LARGE SCALE GENOMIC DNA]</scope>
    <source>
        <strain evidence="4">ATCC 49814 / DSM 5838 / IFAM 1418</strain>
    </source>
</reference>
<feature type="signal peptide" evidence="2">
    <location>
        <begin position="1"/>
        <end position="21"/>
    </location>
</feature>
<dbReference type="CDD" id="cd16325">
    <property type="entry name" value="LolA"/>
    <property type="match status" value="1"/>
</dbReference>
<evidence type="ECO:0000256" key="2">
    <source>
        <dbReference type="SAM" id="SignalP"/>
    </source>
</evidence>
<sequence>MTSLIIGFAFLLAAQSEPAAADNQCLAPQSVAQEIGSRKFTQERRLEGIEQSLVSQGIVNVSADAIEWTVLDPIEITTVISPNGMTQSIEGGPAQEVGAVGASNPILSQSGLIQLLKGDLTGADANYTVTDFEINDGWGVSLAPKAEDMAKHVTKIDVTGCMKIDSINVVQANGDQILVKFAEE</sequence>